<gene>
    <name evidence="1" type="ORF">HWQ56_09075</name>
</gene>
<dbReference type="EMBL" id="CP056030">
    <property type="protein sequence ID" value="QKZ03927.1"/>
    <property type="molecule type" value="Genomic_DNA"/>
</dbReference>
<reference evidence="1 2" key="1">
    <citation type="submission" date="2020-06" db="EMBL/GenBank/DDBJ databases">
        <title>Pseudomonas eucalypticola sp. nov., an endophyte of Eucalyptus dunnii leaves with biocontrol ability of eucalyptus leaf blight.</title>
        <authorList>
            <person name="Liu Y."/>
            <person name="Song Z."/>
            <person name="Zeng H."/>
            <person name="Lu M."/>
            <person name="Wang X."/>
            <person name="Lian X."/>
            <person name="Zhang Q."/>
        </authorList>
    </citation>
    <scope>NUCLEOTIDE SEQUENCE [LARGE SCALE GENOMIC DNA]</scope>
    <source>
        <strain evidence="1 2">NP-1</strain>
    </source>
</reference>
<dbReference type="KEGG" id="pez:HWQ56_09075"/>
<sequence>MRLMCTALCVLLVGGCSSYRSDHPDPVPQERLLGYQAAVDNGSTLVVHRDIGMLGGGCYVAVLIDRTVAARIGIGEVATFKVPAGERVVGIATDKADDTLCGKGSLSREIMVQAPAGQDARVRIVSENKQGFAILQDKAP</sequence>
<dbReference type="RefSeq" id="WP_158158462.1">
    <property type="nucleotide sequence ID" value="NZ_CP056030.1"/>
</dbReference>
<accession>A0A7D5GZQ9</accession>
<organism evidence="1 2">
    <name type="scientific">Pseudomonas eucalypticola</name>
    <dbReference type="NCBI Taxonomy" id="2599595"/>
    <lineage>
        <taxon>Bacteria</taxon>
        <taxon>Pseudomonadati</taxon>
        <taxon>Pseudomonadota</taxon>
        <taxon>Gammaproteobacteria</taxon>
        <taxon>Pseudomonadales</taxon>
        <taxon>Pseudomonadaceae</taxon>
        <taxon>Pseudomonas</taxon>
    </lineage>
</organism>
<name>A0A7D5GZQ9_9PSED</name>
<keyword evidence="2" id="KW-1185">Reference proteome</keyword>
<dbReference type="Proteomes" id="UP000509568">
    <property type="component" value="Chromosome"/>
</dbReference>
<dbReference type="AlphaFoldDB" id="A0A7D5GZQ9"/>
<dbReference type="PROSITE" id="PS51257">
    <property type="entry name" value="PROKAR_LIPOPROTEIN"/>
    <property type="match status" value="1"/>
</dbReference>
<evidence type="ECO:0000313" key="2">
    <source>
        <dbReference type="Proteomes" id="UP000509568"/>
    </source>
</evidence>
<evidence type="ECO:0000313" key="1">
    <source>
        <dbReference type="EMBL" id="QKZ03927.1"/>
    </source>
</evidence>
<proteinExistence type="predicted"/>
<protein>
    <submittedName>
        <fullName evidence="1">3-isopropylmalate dehydratase</fullName>
    </submittedName>
</protein>